<dbReference type="Proteomes" id="UP000663868">
    <property type="component" value="Unassembled WGS sequence"/>
</dbReference>
<protein>
    <submittedName>
        <fullName evidence="1">Uncharacterized protein</fullName>
    </submittedName>
</protein>
<reference evidence="1" key="1">
    <citation type="submission" date="2021-02" db="EMBL/GenBank/DDBJ databases">
        <authorList>
            <person name="Nowell W R."/>
        </authorList>
    </citation>
    <scope>NUCLEOTIDE SEQUENCE</scope>
</reference>
<organism evidence="1 2">
    <name type="scientific">Adineta steineri</name>
    <dbReference type="NCBI Taxonomy" id="433720"/>
    <lineage>
        <taxon>Eukaryota</taxon>
        <taxon>Metazoa</taxon>
        <taxon>Spiralia</taxon>
        <taxon>Gnathifera</taxon>
        <taxon>Rotifera</taxon>
        <taxon>Eurotatoria</taxon>
        <taxon>Bdelloidea</taxon>
        <taxon>Adinetida</taxon>
        <taxon>Adinetidae</taxon>
        <taxon>Adineta</taxon>
    </lineage>
</organism>
<dbReference type="AlphaFoldDB" id="A0A820HFY0"/>
<gene>
    <name evidence="1" type="ORF">KXQ929_LOCUS45086</name>
</gene>
<dbReference type="EMBL" id="CAJOBB010013594">
    <property type="protein sequence ID" value="CAF4292789.1"/>
    <property type="molecule type" value="Genomic_DNA"/>
</dbReference>
<feature type="non-terminal residue" evidence="1">
    <location>
        <position position="1"/>
    </location>
</feature>
<comment type="caution">
    <text evidence="1">The sequence shown here is derived from an EMBL/GenBank/DDBJ whole genome shotgun (WGS) entry which is preliminary data.</text>
</comment>
<accession>A0A820HFY0</accession>
<sequence length="50" mass="6107">RELETRLADLQTKFNQREQEISQLKHNEEKRLQFLRTAMLDYIGRDTKSK</sequence>
<evidence type="ECO:0000313" key="2">
    <source>
        <dbReference type="Proteomes" id="UP000663868"/>
    </source>
</evidence>
<name>A0A820HFY0_9BILA</name>
<evidence type="ECO:0000313" key="1">
    <source>
        <dbReference type="EMBL" id="CAF4292789.1"/>
    </source>
</evidence>
<proteinExistence type="predicted"/>